<dbReference type="PROSITE" id="PS00498">
    <property type="entry name" value="TYROSINASE_2"/>
    <property type="match status" value="1"/>
</dbReference>
<reference evidence="7" key="1">
    <citation type="journal article" date="2019" name="Int. J. Syst. Evol. Microbiol.">
        <title>The Global Catalogue of Microorganisms (GCM) 10K type strain sequencing project: providing services to taxonomists for standard genome sequencing and annotation.</title>
        <authorList>
            <consortium name="The Broad Institute Genomics Platform"/>
            <consortium name="The Broad Institute Genome Sequencing Center for Infectious Disease"/>
            <person name="Wu L."/>
            <person name="Ma J."/>
        </authorList>
    </citation>
    <scope>NUCLEOTIDE SEQUENCE [LARGE SCALE GENOMIC DNA]</scope>
    <source>
        <strain evidence="7">JCM 31696</strain>
    </source>
</reference>
<dbReference type="Gene3D" id="1.10.1280.10">
    <property type="entry name" value="Di-copper center containing domain from catechol oxidase"/>
    <property type="match status" value="2"/>
</dbReference>
<dbReference type="InterPro" id="IPR050316">
    <property type="entry name" value="Tyrosinase/Hemocyanin"/>
</dbReference>
<dbReference type="Proteomes" id="UP001597083">
    <property type="component" value="Unassembled WGS sequence"/>
</dbReference>
<name>A0ABW3CSF2_9ACTN</name>
<keyword evidence="7" id="KW-1185">Reference proteome</keyword>
<protein>
    <submittedName>
        <fullName evidence="6">Tyrosinase family protein</fullName>
    </submittedName>
</protein>
<evidence type="ECO:0000256" key="4">
    <source>
        <dbReference type="ARBA" id="ARBA00023008"/>
    </source>
</evidence>
<dbReference type="SUPFAM" id="SSF48056">
    <property type="entry name" value="Di-copper centre-containing domain"/>
    <property type="match status" value="1"/>
</dbReference>
<accession>A0ABW3CSF2</accession>
<evidence type="ECO:0000313" key="6">
    <source>
        <dbReference type="EMBL" id="MFD0857140.1"/>
    </source>
</evidence>
<feature type="domain" description="Tyrosinase copper-binding" evidence="5">
    <location>
        <begin position="161"/>
        <end position="172"/>
    </location>
</feature>
<evidence type="ECO:0000313" key="7">
    <source>
        <dbReference type="Proteomes" id="UP001597083"/>
    </source>
</evidence>
<keyword evidence="4" id="KW-0186">Copper</keyword>
<comment type="cofactor">
    <cofactor evidence="1">
        <name>Cu(2+)</name>
        <dbReference type="ChEBI" id="CHEBI:29036"/>
    </cofactor>
</comment>
<comment type="caution">
    <text evidence="6">The sequence shown here is derived from an EMBL/GenBank/DDBJ whole genome shotgun (WGS) entry which is preliminary data.</text>
</comment>
<organism evidence="6 7">
    <name type="scientific">Actinomadura adrarensis</name>
    <dbReference type="NCBI Taxonomy" id="1819600"/>
    <lineage>
        <taxon>Bacteria</taxon>
        <taxon>Bacillati</taxon>
        <taxon>Actinomycetota</taxon>
        <taxon>Actinomycetes</taxon>
        <taxon>Streptosporangiales</taxon>
        <taxon>Thermomonosporaceae</taxon>
        <taxon>Actinomadura</taxon>
    </lineage>
</organism>
<evidence type="ECO:0000259" key="5">
    <source>
        <dbReference type="PROSITE" id="PS00498"/>
    </source>
</evidence>
<dbReference type="PANTHER" id="PTHR11474:SF126">
    <property type="entry name" value="TYROSINASE-LIKE PROTEIN TYR-1-RELATED"/>
    <property type="match status" value="1"/>
</dbReference>
<dbReference type="PANTHER" id="PTHR11474">
    <property type="entry name" value="TYROSINASE FAMILY MEMBER"/>
    <property type="match status" value="1"/>
</dbReference>
<dbReference type="Pfam" id="PF00264">
    <property type="entry name" value="Tyrosinase"/>
    <property type="match status" value="2"/>
</dbReference>
<sequence length="226" mass="26227">MGIRKNYNSLTSEERSRFVQGLHRLKDEGVVDDFARMHARHAQMGIHKSSHFLPWHREFIYRFEKKLQAHYPSVSLPYWDSTVDRSSSDPLWKPDFLGQFNGPWRLNRVLGVVTLPTEAQVRANQQRGTYSKFWRELESDIHNPPHNWVGGVMASFTSPGDPVFFLHHSCIDMLWVRWRKSHPDVPFVASRPGFGVNDPLMEWPNRTPADVLDHTALGYSYDIEGG</sequence>
<evidence type="ECO:0000256" key="3">
    <source>
        <dbReference type="ARBA" id="ARBA00022723"/>
    </source>
</evidence>
<evidence type="ECO:0000256" key="1">
    <source>
        <dbReference type="ARBA" id="ARBA00001973"/>
    </source>
</evidence>
<dbReference type="InterPro" id="IPR002227">
    <property type="entry name" value="Tyrosinase_Cu-bd"/>
</dbReference>
<comment type="similarity">
    <text evidence="2">Belongs to the tyrosinase family.</text>
</comment>
<gene>
    <name evidence="6" type="ORF">ACFQ07_33350</name>
</gene>
<dbReference type="InterPro" id="IPR008922">
    <property type="entry name" value="Di-copper_centre_dom_sf"/>
</dbReference>
<keyword evidence="3" id="KW-0479">Metal-binding</keyword>
<evidence type="ECO:0000256" key="2">
    <source>
        <dbReference type="ARBA" id="ARBA00009928"/>
    </source>
</evidence>
<dbReference type="EMBL" id="JBHTIR010004366">
    <property type="protein sequence ID" value="MFD0857140.1"/>
    <property type="molecule type" value="Genomic_DNA"/>
</dbReference>
<proteinExistence type="inferred from homology"/>